<organism evidence="1">
    <name type="scientific">marine sediment metagenome</name>
    <dbReference type="NCBI Taxonomy" id="412755"/>
    <lineage>
        <taxon>unclassified sequences</taxon>
        <taxon>metagenomes</taxon>
        <taxon>ecological metagenomes</taxon>
    </lineage>
</organism>
<accession>X0VJK7</accession>
<dbReference type="EMBL" id="BARS01035430">
    <property type="protein sequence ID" value="GAG18425.1"/>
    <property type="molecule type" value="Genomic_DNA"/>
</dbReference>
<gene>
    <name evidence="1" type="ORF">S01H1_54584</name>
</gene>
<dbReference type="Gene3D" id="3.40.50.850">
    <property type="entry name" value="Isochorismatase-like"/>
    <property type="match status" value="1"/>
</dbReference>
<name>X0VJK7_9ZZZZ</name>
<evidence type="ECO:0000313" key="1">
    <source>
        <dbReference type="EMBL" id="GAG18425.1"/>
    </source>
</evidence>
<dbReference type="InterPro" id="IPR036380">
    <property type="entry name" value="Isochorismatase-like_sf"/>
</dbReference>
<dbReference type="AlphaFoldDB" id="X0VJK7"/>
<dbReference type="SUPFAM" id="SSF52499">
    <property type="entry name" value="Isochorismatase-like hydrolases"/>
    <property type="match status" value="1"/>
</dbReference>
<comment type="caution">
    <text evidence="1">The sequence shown here is derived from an EMBL/GenBank/DDBJ whole genome shotgun (WGS) entry which is preliminary data.</text>
</comment>
<proteinExistence type="predicted"/>
<sequence>MAMTGLADVQPSDGRPITVTKRARVQSEDGTWKITMVREQWDAQKTAVIVCDMWDAHHCLNATRRVTEMAPRMNRLLAEARQRGALIIHAPSSCMKPYEKHPARQRARQATTAANLPTDIGEWCNWKDATEQEFGYPIDHSDGGEDDDPVEHEKWHAQLKSMGRYPKAPWLQQIETLKIDPELDAISDSGVEIWNLMEQRGIQNVMLVGVHTNMCVLGRPFGLRQLSRNGKNVVLVRDMTDTMYNPQRWPQVS</sequence>
<feature type="non-terminal residue" evidence="1">
    <location>
        <position position="253"/>
    </location>
</feature>
<reference evidence="1" key="1">
    <citation type="journal article" date="2014" name="Front. Microbiol.">
        <title>High frequency of phylogenetically diverse reductive dehalogenase-homologous genes in deep subseafloor sedimentary metagenomes.</title>
        <authorList>
            <person name="Kawai M."/>
            <person name="Futagami T."/>
            <person name="Toyoda A."/>
            <person name="Takaki Y."/>
            <person name="Nishi S."/>
            <person name="Hori S."/>
            <person name="Arai W."/>
            <person name="Tsubouchi T."/>
            <person name="Morono Y."/>
            <person name="Uchiyama I."/>
            <person name="Ito T."/>
            <person name="Fujiyama A."/>
            <person name="Inagaki F."/>
            <person name="Takami H."/>
        </authorList>
    </citation>
    <scope>NUCLEOTIDE SEQUENCE</scope>
    <source>
        <strain evidence="1">Expedition CK06-06</strain>
    </source>
</reference>
<protein>
    <submittedName>
        <fullName evidence="1">Uncharacterized protein</fullName>
    </submittedName>
</protein>